<sequence>MERIYDAKRCGDENRLAFTEYLQTGEAGHWWNSTKMLLEDEHTPITWEIFKKKFYEEYFPNSVRFAKEVEFLQLVQVERAKVLKKNMMEAERRKKQQQPSCKGPVFSRTNLGSIKTPYSRPMPSSGPSGLVVWPINYARQIGQQGAVSYYICGGPHFKNECPQQGNSRFWVRCNKNGHWGEIAIWETERSQGHQMLEDSNREVADRRQRAECML</sequence>
<dbReference type="Pfam" id="PF03732">
    <property type="entry name" value="Retrotrans_gag"/>
    <property type="match status" value="1"/>
</dbReference>
<reference evidence="4" key="2">
    <citation type="submission" date="2025-08" db="UniProtKB">
        <authorList>
            <consortium name="RefSeq"/>
        </authorList>
    </citation>
    <scope>IDENTIFICATION</scope>
    <source>
        <tissue evidence="4">Leaf</tissue>
    </source>
</reference>
<protein>
    <submittedName>
        <fullName evidence="4">Uncharacterized protein LOC106770093</fullName>
    </submittedName>
</protein>
<feature type="region of interest" description="Disordered" evidence="1">
    <location>
        <begin position="89"/>
        <end position="122"/>
    </location>
</feature>
<keyword evidence="3" id="KW-1185">Reference proteome</keyword>
<accession>A0A1S3UZC6</accession>
<dbReference type="Proteomes" id="UP000087766">
    <property type="component" value="Chromosome 8"/>
</dbReference>
<dbReference type="AlphaFoldDB" id="A0A1S3UZC6"/>
<proteinExistence type="predicted"/>
<name>A0A1S3UZC6_VIGRR</name>
<dbReference type="RefSeq" id="XP_014511405.1">
    <property type="nucleotide sequence ID" value="XM_014655919.1"/>
</dbReference>
<organism evidence="3 4">
    <name type="scientific">Vigna radiata var. radiata</name>
    <name type="common">Mung bean</name>
    <name type="synonym">Phaseolus aureus</name>
    <dbReference type="NCBI Taxonomy" id="3916"/>
    <lineage>
        <taxon>Eukaryota</taxon>
        <taxon>Viridiplantae</taxon>
        <taxon>Streptophyta</taxon>
        <taxon>Embryophyta</taxon>
        <taxon>Tracheophyta</taxon>
        <taxon>Spermatophyta</taxon>
        <taxon>Magnoliopsida</taxon>
        <taxon>eudicotyledons</taxon>
        <taxon>Gunneridae</taxon>
        <taxon>Pentapetalae</taxon>
        <taxon>rosids</taxon>
        <taxon>fabids</taxon>
        <taxon>Fabales</taxon>
        <taxon>Fabaceae</taxon>
        <taxon>Papilionoideae</taxon>
        <taxon>50 kb inversion clade</taxon>
        <taxon>NPAAA clade</taxon>
        <taxon>indigoferoid/millettioid clade</taxon>
        <taxon>Phaseoleae</taxon>
        <taxon>Vigna</taxon>
    </lineage>
</organism>
<feature type="domain" description="Retrotransposon gag" evidence="2">
    <location>
        <begin position="24"/>
        <end position="79"/>
    </location>
</feature>
<gene>
    <name evidence="4" type="primary">LOC106770093</name>
</gene>
<evidence type="ECO:0000313" key="4">
    <source>
        <dbReference type="RefSeq" id="XP_014511405.1"/>
    </source>
</evidence>
<evidence type="ECO:0000256" key="1">
    <source>
        <dbReference type="SAM" id="MobiDB-lite"/>
    </source>
</evidence>
<dbReference type="InterPro" id="IPR005162">
    <property type="entry name" value="Retrotrans_gag_dom"/>
</dbReference>
<dbReference type="GeneID" id="106770093"/>
<evidence type="ECO:0000259" key="2">
    <source>
        <dbReference type="Pfam" id="PF03732"/>
    </source>
</evidence>
<reference evidence="3" key="1">
    <citation type="journal article" date="2014" name="Nat. Commun.">
        <title>Genome sequence of mungbean and insights into evolution within Vigna species.</title>
        <authorList>
            <person name="Kang Y.J."/>
            <person name="Kim S.K."/>
            <person name="Kim M.Y."/>
            <person name="Lestari P."/>
            <person name="Kim K.H."/>
            <person name="Ha B.K."/>
            <person name="Jun T.H."/>
            <person name="Hwang W.J."/>
            <person name="Lee T."/>
            <person name="Lee J."/>
            <person name="Shim S."/>
            <person name="Yoon M.Y."/>
            <person name="Jang Y.E."/>
            <person name="Han K.S."/>
            <person name="Taeprayoon P."/>
            <person name="Yoon N."/>
            <person name="Somta P."/>
            <person name="Tanya P."/>
            <person name="Kim K.S."/>
            <person name="Gwag J.G."/>
            <person name="Moon J.K."/>
            <person name="Lee Y.H."/>
            <person name="Park B.S."/>
            <person name="Bombarely A."/>
            <person name="Doyle J.J."/>
            <person name="Jackson S.A."/>
            <person name="Schafleitner R."/>
            <person name="Srinives P."/>
            <person name="Varshney R.K."/>
            <person name="Lee S.H."/>
        </authorList>
    </citation>
    <scope>NUCLEOTIDE SEQUENCE [LARGE SCALE GENOMIC DNA]</scope>
    <source>
        <strain evidence="3">cv. VC1973A</strain>
    </source>
</reference>
<dbReference type="KEGG" id="vra:106770093"/>
<dbReference type="OrthoDB" id="2272416at2759"/>
<evidence type="ECO:0000313" key="3">
    <source>
        <dbReference type="Proteomes" id="UP000087766"/>
    </source>
</evidence>